<organism evidence="2 4">
    <name type="scientific">Adineta steineri</name>
    <dbReference type="NCBI Taxonomy" id="433720"/>
    <lineage>
        <taxon>Eukaryota</taxon>
        <taxon>Metazoa</taxon>
        <taxon>Spiralia</taxon>
        <taxon>Gnathifera</taxon>
        <taxon>Rotifera</taxon>
        <taxon>Eurotatoria</taxon>
        <taxon>Bdelloidea</taxon>
        <taxon>Adinetida</taxon>
        <taxon>Adinetidae</taxon>
        <taxon>Adineta</taxon>
    </lineage>
</organism>
<name>A0A815K6W7_9BILA</name>
<accession>A0A815K6W7</accession>
<dbReference type="Proteomes" id="UP000663845">
    <property type="component" value="Unassembled WGS sequence"/>
</dbReference>
<reference evidence="2" key="1">
    <citation type="submission" date="2021-02" db="EMBL/GenBank/DDBJ databases">
        <authorList>
            <person name="Nowell W R."/>
        </authorList>
    </citation>
    <scope>NUCLEOTIDE SEQUENCE</scope>
</reference>
<evidence type="ECO:0000313" key="4">
    <source>
        <dbReference type="Proteomes" id="UP000663845"/>
    </source>
</evidence>
<proteinExistence type="predicted"/>
<dbReference type="EMBL" id="CAJNOG010000979">
    <property type="protein sequence ID" value="CAF1391915.1"/>
    <property type="molecule type" value="Genomic_DNA"/>
</dbReference>
<evidence type="ECO:0000313" key="2">
    <source>
        <dbReference type="EMBL" id="CAF1391915.1"/>
    </source>
</evidence>
<evidence type="ECO:0000313" key="3">
    <source>
        <dbReference type="EMBL" id="CAF3820638.1"/>
    </source>
</evidence>
<comment type="caution">
    <text evidence="2">The sequence shown here is derived from an EMBL/GenBank/DDBJ whole genome shotgun (WGS) entry which is preliminary data.</text>
</comment>
<feature type="coiled-coil region" evidence="1">
    <location>
        <begin position="12"/>
        <end position="97"/>
    </location>
</feature>
<keyword evidence="1" id="KW-0175">Coiled coil</keyword>
<gene>
    <name evidence="2" type="ORF">JYZ213_LOCUS37258</name>
    <name evidence="3" type="ORF">OXD698_LOCUS19421</name>
</gene>
<sequence length="254" mass="29725">MSSVPTDYHTKRIQLRSKILKSQQERIQLEQKLQSLSSINSGLKQQPQIDHIQSYFTQLNQESQHAKKRNSQLLNDIIQAERNLIQIRMNIEDLIRLKSGHPQYSETKYPNWQKPVSNETNRIINNNIYNFDRVPQQRNISSIHSAYKFDSPTSFKRIKDQSKVDMDYTKSSIIKNSHYDERSVSSESTSNTLSRSKRTGSLFQFYRHVPTTSSMIIFGQLTSTISYNLHDKAKRLIICIVEKFVGIQLRYLHS</sequence>
<dbReference type="Proteomes" id="UP000663844">
    <property type="component" value="Unassembled WGS sequence"/>
</dbReference>
<evidence type="ECO:0000256" key="1">
    <source>
        <dbReference type="SAM" id="Coils"/>
    </source>
</evidence>
<protein>
    <submittedName>
        <fullName evidence="2">Uncharacterized protein</fullName>
    </submittedName>
</protein>
<dbReference type="EMBL" id="CAJOAZ010001486">
    <property type="protein sequence ID" value="CAF3820638.1"/>
    <property type="molecule type" value="Genomic_DNA"/>
</dbReference>
<dbReference type="AlphaFoldDB" id="A0A815K6W7"/>